<dbReference type="SUPFAM" id="SSF50814">
    <property type="entry name" value="Lipocalins"/>
    <property type="match status" value="1"/>
</dbReference>
<dbReference type="CDD" id="cd00742">
    <property type="entry name" value="FABP"/>
    <property type="match status" value="1"/>
</dbReference>
<reference evidence="8" key="1">
    <citation type="submission" date="2021-03" db="EMBL/GenBank/DDBJ databases">
        <authorList>
            <person name="Bekaert M."/>
        </authorList>
    </citation>
    <scope>NUCLEOTIDE SEQUENCE</scope>
</reference>
<evidence type="ECO:0000313" key="8">
    <source>
        <dbReference type="EMBL" id="CAG2223355.1"/>
    </source>
</evidence>
<dbReference type="GO" id="GO:0008289">
    <property type="term" value="F:lipid binding"/>
    <property type="evidence" value="ECO:0007669"/>
    <property type="project" value="UniProtKB-KW"/>
</dbReference>
<dbReference type="InterPro" id="IPR031259">
    <property type="entry name" value="ILBP"/>
</dbReference>
<dbReference type="GO" id="GO:0005576">
    <property type="term" value="C:extracellular region"/>
    <property type="evidence" value="ECO:0007669"/>
    <property type="project" value="UniProtKB-SubCell"/>
</dbReference>
<evidence type="ECO:0000313" key="9">
    <source>
        <dbReference type="Proteomes" id="UP000683360"/>
    </source>
</evidence>
<evidence type="ECO:0000256" key="3">
    <source>
        <dbReference type="ARBA" id="ARBA00008390"/>
    </source>
</evidence>
<evidence type="ECO:0000256" key="6">
    <source>
        <dbReference type="ARBA" id="ARBA00023121"/>
    </source>
</evidence>
<dbReference type="OrthoDB" id="354351at2759"/>
<evidence type="ECO:0000256" key="5">
    <source>
        <dbReference type="ARBA" id="ARBA00022729"/>
    </source>
</evidence>
<evidence type="ECO:0000259" key="7">
    <source>
        <dbReference type="Pfam" id="PF00061"/>
    </source>
</evidence>
<gene>
    <name evidence="8" type="ORF">MEDL_36627</name>
</gene>
<dbReference type="AlphaFoldDB" id="A0A8S3SYD6"/>
<name>A0A8S3SYD6_MYTED</name>
<feature type="domain" description="Lipocalin/cytosolic fatty-acid binding" evidence="7">
    <location>
        <begin position="4"/>
        <end position="126"/>
    </location>
</feature>
<dbReference type="PRINTS" id="PR00178">
    <property type="entry name" value="FATTYACIDBP"/>
</dbReference>
<comment type="similarity">
    <text evidence="3">Belongs to the calycin superfamily. Fatty-acid binding protein (FABP) family.</text>
</comment>
<dbReference type="PANTHER" id="PTHR11955">
    <property type="entry name" value="FATTY ACID BINDING PROTEIN"/>
    <property type="match status" value="1"/>
</dbReference>
<keyword evidence="6" id="KW-0446">Lipid-binding</keyword>
<evidence type="ECO:0000256" key="1">
    <source>
        <dbReference type="ARBA" id="ARBA00004613"/>
    </source>
</evidence>
<dbReference type="InterPro" id="IPR029034">
    <property type="entry name" value="Cystine-knot_cytokine"/>
</dbReference>
<dbReference type="EMBL" id="CAJPWZ010001785">
    <property type="protein sequence ID" value="CAG2223355.1"/>
    <property type="molecule type" value="Genomic_DNA"/>
</dbReference>
<protein>
    <submittedName>
        <fullName evidence="8">FABP3</fullName>
    </submittedName>
</protein>
<dbReference type="InterPro" id="IPR000463">
    <property type="entry name" value="Fatty_acid-bd"/>
</dbReference>
<keyword evidence="5" id="KW-0732">Signal</keyword>
<evidence type="ECO:0000256" key="4">
    <source>
        <dbReference type="ARBA" id="ARBA00022525"/>
    </source>
</evidence>
<dbReference type="Pfam" id="PF06083">
    <property type="entry name" value="IL17"/>
    <property type="match status" value="1"/>
</dbReference>
<sequence length="253" mass="28417">MALVGTWKYVSAEKLEEYMQATGVPENLREVARKNQPTMEISQNGDSWTIKTIVGDKVKDSTFTIGQEFQSTSLIGQPLKCVVTMDGDKMVESQKEGGNEVIVTRSVSGDELVSTMSFGSVTATDLSSNLWLVMTMMFSHMLSVYGQNSTENNVLLNLLRTKRSSDCDNSNCFINIARNSICPWHYRINFNEYRRPRSIPEAICDSDSPRIFPTHGLSCLPISAEIYVKQLTFNGQFQWRNVDIRVGCTAVLQ</sequence>
<comment type="caution">
    <text evidence="8">The sequence shown here is derived from an EMBL/GenBank/DDBJ whole genome shotgun (WGS) entry which is preliminary data.</text>
</comment>
<dbReference type="Pfam" id="PF00061">
    <property type="entry name" value="Lipocalin"/>
    <property type="match status" value="1"/>
</dbReference>
<dbReference type="InterPro" id="IPR000566">
    <property type="entry name" value="Lipocln_cytosolic_FA-bd_dom"/>
</dbReference>
<dbReference type="SUPFAM" id="SSF57501">
    <property type="entry name" value="Cystine-knot cytokines"/>
    <property type="match status" value="1"/>
</dbReference>
<dbReference type="InterPro" id="IPR012674">
    <property type="entry name" value="Calycin"/>
</dbReference>
<organism evidence="8 9">
    <name type="scientific">Mytilus edulis</name>
    <name type="common">Blue mussel</name>
    <dbReference type="NCBI Taxonomy" id="6550"/>
    <lineage>
        <taxon>Eukaryota</taxon>
        <taxon>Metazoa</taxon>
        <taxon>Spiralia</taxon>
        <taxon>Lophotrochozoa</taxon>
        <taxon>Mollusca</taxon>
        <taxon>Bivalvia</taxon>
        <taxon>Autobranchia</taxon>
        <taxon>Pteriomorphia</taxon>
        <taxon>Mytilida</taxon>
        <taxon>Mytiloidea</taxon>
        <taxon>Mytilidae</taxon>
        <taxon>Mytilinae</taxon>
        <taxon>Mytilus</taxon>
    </lineage>
</organism>
<dbReference type="Proteomes" id="UP000683360">
    <property type="component" value="Unassembled WGS sequence"/>
</dbReference>
<comment type="similarity">
    <text evidence="2">Belongs to the IL-17 family.</text>
</comment>
<keyword evidence="4" id="KW-0964">Secreted</keyword>
<comment type="subcellular location">
    <subcellularLocation>
        <location evidence="1">Secreted</location>
    </subcellularLocation>
</comment>
<keyword evidence="9" id="KW-1185">Reference proteome</keyword>
<accession>A0A8S3SYD6</accession>
<dbReference type="Gene3D" id="2.40.128.20">
    <property type="match status" value="1"/>
</dbReference>
<dbReference type="Gene3D" id="2.10.90.10">
    <property type="entry name" value="Cystine-knot cytokines"/>
    <property type="match status" value="1"/>
</dbReference>
<dbReference type="GO" id="GO:0005125">
    <property type="term" value="F:cytokine activity"/>
    <property type="evidence" value="ECO:0007669"/>
    <property type="project" value="InterPro"/>
</dbReference>
<dbReference type="InterPro" id="IPR010345">
    <property type="entry name" value="IL-17_fam"/>
</dbReference>
<proteinExistence type="inferred from homology"/>
<evidence type="ECO:0000256" key="2">
    <source>
        <dbReference type="ARBA" id="ARBA00007236"/>
    </source>
</evidence>